<accession>X6NH78</accession>
<keyword evidence="3" id="KW-1185">Reference proteome</keyword>
<protein>
    <submittedName>
        <fullName evidence="2">Uncharacterized protein</fullName>
    </submittedName>
</protein>
<organism evidence="2 3">
    <name type="scientific">Reticulomyxa filosa</name>
    <dbReference type="NCBI Taxonomy" id="46433"/>
    <lineage>
        <taxon>Eukaryota</taxon>
        <taxon>Sar</taxon>
        <taxon>Rhizaria</taxon>
        <taxon>Retaria</taxon>
        <taxon>Foraminifera</taxon>
        <taxon>Monothalamids</taxon>
        <taxon>Reticulomyxidae</taxon>
        <taxon>Reticulomyxa</taxon>
    </lineage>
</organism>
<feature type="chain" id="PRO_5004976579" evidence="1">
    <location>
        <begin position="20"/>
        <end position="206"/>
    </location>
</feature>
<dbReference type="EMBL" id="ASPP01008748">
    <property type="protein sequence ID" value="ETO25089.1"/>
    <property type="molecule type" value="Genomic_DNA"/>
</dbReference>
<dbReference type="Proteomes" id="UP000023152">
    <property type="component" value="Unassembled WGS sequence"/>
</dbReference>
<keyword evidence="1" id="KW-0732">Signal</keyword>
<evidence type="ECO:0000313" key="3">
    <source>
        <dbReference type="Proteomes" id="UP000023152"/>
    </source>
</evidence>
<sequence>MFHVNWISTVLFLSTVCNGKVYELFYRPLFHDLIQDLPVGARFASVIAFYNDTKECLQQLKALNFDNHENEMPDVQYLMFAQYEMSTLKSRIWHELEEHMDLAKMLGVTKYIESRQEQCECPLLVYVPIDYSNNLGDDYLTTPDISSVQIWNSTSNEFSSWKEWLWHQLKVEIQVSTDKPFPLEVSIIPNPNNPWNKGYGNSRDEK</sequence>
<comment type="caution">
    <text evidence="2">The sequence shown here is derived from an EMBL/GenBank/DDBJ whole genome shotgun (WGS) entry which is preliminary data.</text>
</comment>
<feature type="signal peptide" evidence="1">
    <location>
        <begin position="1"/>
        <end position="19"/>
    </location>
</feature>
<name>X6NH78_RETFI</name>
<gene>
    <name evidence="2" type="ORF">RFI_12053</name>
</gene>
<reference evidence="2 3" key="1">
    <citation type="journal article" date="2013" name="Curr. Biol.">
        <title>The Genome of the Foraminiferan Reticulomyxa filosa.</title>
        <authorList>
            <person name="Glockner G."/>
            <person name="Hulsmann N."/>
            <person name="Schleicher M."/>
            <person name="Noegel A.A."/>
            <person name="Eichinger L."/>
            <person name="Gallinger C."/>
            <person name="Pawlowski J."/>
            <person name="Sierra R."/>
            <person name="Euteneuer U."/>
            <person name="Pillet L."/>
            <person name="Moustafa A."/>
            <person name="Platzer M."/>
            <person name="Groth M."/>
            <person name="Szafranski K."/>
            <person name="Schliwa M."/>
        </authorList>
    </citation>
    <scope>NUCLEOTIDE SEQUENCE [LARGE SCALE GENOMIC DNA]</scope>
</reference>
<dbReference type="AlphaFoldDB" id="X6NH78"/>
<evidence type="ECO:0000313" key="2">
    <source>
        <dbReference type="EMBL" id="ETO25089.1"/>
    </source>
</evidence>
<proteinExistence type="predicted"/>
<evidence type="ECO:0000256" key="1">
    <source>
        <dbReference type="SAM" id="SignalP"/>
    </source>
</evidence>
<feature type="non-terminal residue" evidence="2">
    <location>
        <position position="206"/>
    </location>
</feature>